<feature type="compositionally biased region" description="Polar residues" evidence="1">
    <location>
        <begin position="17"/>
        <end position="31"/>
    </location>
</feature>
<accession>A0ABV0V107</accession>
<reference evidence="2 3" key="1">
    <citation type="submission" date="2021-06" db="EMBL/GenBank/DDBJ databases">
        <authorList>
            <person name="Palmer J.M."/>
        </authorList>
    </citation>
    <scope>NUCLEOTIDE SEQUENCE [LARGE SCALE GENOMIC DNA]</scope>
    <source>
        <strain evidence="3">if_2019</strain>
        <tissue evidence="2">Muscle</tissue>
    </source>
</reference>
<name>A0ABV0V107_9TELE</name>
<dbReference type="Proteomes" id="UP001482620">
    <property type="component" value="Unassembled WGS sequence"/>
</dbReference>
<feature type="region of interest" description="Disordered" evidence="1">
    <location>
        <begin position="1"/>
        <end position="38"/>
    </location>
</feature>
<evidence type="ECO:0000313" key="3">
    <source>
        <dbReference type="Proteomes" id="UP001482620"/>
    </source>
</evidence>
<evidence type="ECO:0000256" key="1">
    <source>
        <dbReference type="SAM" id="MobiDB-lite"/>
    </source>
</evidence>
<organism evidence="2 3">
    <name type="scientific">Ilyodon furcidens</name>
    <name type="common">goldbreast splitfin</name>
    <dbReference type="NCBI Taxonomy" id="33524"/>
    <lineage>
        <taxon>Eukaryota</taxon>
        <taxon>Metazoa</taxon>
        <taxon>Chordata</taxon>
        <taxon>Craniata</taxon>
        <taxon>Vertebrata</taxon>
        <taxon>Euteleostomi</taxon>
        <taxon>Actinopterygii</taxon>
        <taxon>Neopterygii</taxon>
        <taxon>Teleostei</taxon>
        <taxon>Neoteleostei</taxon>
        <taxon>Acanthomorphata</taxon>
        <taxon>Ovalentaria</taxon>
        <taxon>Atherinomorphae</taxon>
        <taxon>Cyprinodontiformes</taxon>
        <taxon>Goodeidae</taxon>
        <taxon>Ilyodon</taxon>
    </lineage>
</organism>
<sequence length="114" mass="13150">MAGEQMSEHSKKRSTKQRCSAHNPTSQQSQGHLKVLPPDQNLLSGRVWTWEMEIIVFDQTVQLFIFVFCKSLEFIILGLELTVFYKVLFTQAAAEKVLKKHNLEFGPVCLFKHL</sequence>
<dbReference type="EMBL" id="JAHRIQ010093141">
    <property type="protein sequence ID" value="MEQ2251070.1"/>
    <property type="molecule type" value="Genomic_DNA"/>
</dbReference>
<keyword evidence="3" id="KW-1185">Reference proteome</keyword>
<comment type="caution">
    <text evidence="2">The sequence shown here is derived from an EMBL/GenBank/DDBJ whole genome shotgun (WGS) entry which is preliminary data.</text>
</comment>
<proteinExistence type="predicted"/>
<gene>
    <name evidence="2" type="ORF">ILYODFUR_007186</name>
</gene>
<evidence type="ECO:0000313" key="2">
    <source>
        <dbReference type="EMBL" id="MEQ2251070.1"/>
    </source>
</evidence>
<protein>
    <submittedName>
        <fullName evidence="2">Uncharacterized protein</fullName>
    </submittedName>
</protein>